<sequence length="75" mass="8922">MRMETQYKYNPADYEEVLCEYMTAFYRAYEEKNRPFMISELSHLFSETKYAMKEGDISASTREEMLTYFGGLLDG</sequence>
<dbReference type="AlphaFoldDB" id="F5RPP9"/>
<gene>
    <name evidence="1" type="ORF">HMPREF9081_2235</name>
</gene>
<protein>
    <submittedName>
        <fullName evidence="1">Uncharacterized protein</fullName>
    </submittedName>
</protein>
<dbReference type="HOGENOM" id="CLU_2636031_0_0_9"/>
<dbReference type="EMBL" id="AFHQ01000055">
    <property type="protein sequence ID" value="EGK57550.1"/>
    <property type="molecule type" value="Genomic_DNA"/>
</dbReference>
<dbReference type="Proteomes" id="UP000004067">
    <property type="component" value="Unassembled WGS sequence"/>
</dbReference>
<comment type="caution">
    <text evidence="1">The sequence shown here is derived from an EMBL/GenBank/DDBJ whole genome shotgun (WGS) entry which is preliminary data.</text>
</comment>
<accession>F5RPP9</accession>
<dbReference type="STRING" id="888060.HMPREF9081_2235"/>
<organism evidence="1 2">
    <name type="scientific">Centipeda periodontii DSM 2778</name>
    <dbReference type="NCBI Taxonomy" id="888060"/>
    <lineage>
        <taxon>Bacteria</taxon>
        <taxon>Bacillati</taxon>
        <taxon>Bacillota</taxon>
        <taxon>Negativicutes</taxon>
        <taxon>Selenomonadales</taxon>
        <taxon>Selenomonadaceae</taxon>
        <taxon>Centipeda</taxon>
    </lineage>
</organism>
<proteinExistence type="predicted"/>
<dbReference type="eggNOG" id="ENOG50345JX">
    <property type="taxonomic scope" value="Bacteria"/>
</dbReference>
<name>F5RPP9_9FIRM</name>
<reference evidence="1 2" key="1">
    <citation type="submission" date="2011-04" db="EMBL/GenBank/DDBJ databases">
        <authorList>
            <person name="Muzny D."/>
            <person name="Qin X."/>
            <person name="Deng J."/>
            <person name="Jiang H."/>
            <person name="Liu Y."/>
            <person name="Qu J."/>
            <person name="Song X.-Z."/>
            <person name="Zhang L."/>
            <person name="Thornton R."/>
            <person name="Coyle M."/>
            <person name="Francisco L."/>
            <person name="Jackson L."/>
            <person name="Javaid M."/>
            <person name="Korchina V."/>
            <person name="Kovar C."/>
            <person name="Mata R."/>
            <person name="Mathew T."/>
            <person name="Ngo R."/>
            <person name="Nguyen L."/>
            <person name="Nguyen N."/>
            <person name="Okwuonu G."/>
            <person name="Ongeri F."/>
            <person name="Pham C."/>
            <person name="Simmons D."/>
            <person name="Wilczek-Boney K."/>
            <person name="Hale W."/>
            <person name="Jakkamsetti A."/>
            <person name="Pham P."/>
            <person name="Ruth R."/>
            <person name="San Lucas F."/>
            <person name="Warren J."/>
            <person name="Zhang J."/>
            <person name="Zhao Z."/>
            <person name="Zhou C."/>
            <person name="Zhu D."/>
            <person name="Lee S."/>
            <person name="Bess C."/>
            <person name="Blankenburg K."/>
            <person name="Forbes L."/>
            <person name="Fu Q."/>
            <person name="Gubbala S."/>
            <person name="Hirani K."/>
            <person name="Jayaseelan J.C."/>
            <person name="Lara F."/>
            <person name="Munidasa M."/>
            <person name="Palculict T."/>
            <person name="Patil S."/>
            <person name="Pu L.-L."/>
            <person name="Saada N."/>
            <person name="Tang L."/>
            <person name="Weissenberger G."/>
            <person name="Zhu Y."/>
            <person name="Hemphill L."/>
            <person name="Shang Y."/>
            <person name="Youmans B."/>
            <person name="Ayvaz T."/>
            <person name="Ross M."/>
            <person name="Santibanez J."/>
            <person name="Aqrawi P."/>
            <person name="Gross S."/>
            <person name="Joshi V."/>
            <person name="Fowler G."/>
            <person name="Nazareth L."/>
            <person name="Reid J."/>
            <person name="Worley K."/>
            <person name="Petrosino J."/>
            <person name="Highlander S."/>
            <person name="Gibbs R."/>
        </authorList>
    </citation>
    <scope>NUCLEOTIDE SEQUENCE [LARGE SCALE GENOMIC DNA]</scope>
    <source>
        <strain evidence="1 2">DSM 2778</strain>
    </source>
</reference>
<evidence type="ECO:0000313" key="2">
    <source>
        <dbReference type="Proteomes" id="UP000004067"/>
    </source>
</evidence>
<keyword evidence="2" id="KW-1185">Reference proteome</keyword>
<evidence type="ECO:0000313" key="1">
    <source>
        <dbReference type="EMBL" id="EGK57550.1"/>
    </source>
</evidence>